<sequence length="283" mass="33276">MKKEVIYIKDFLNKELEKGLNKKTVNKYASDLKQFCNFIKFKEDIDIKNLDHSVIQKNLNMYISYLEKQNYKPSTINGKIIIINKYFKFLEIDCYGKCVKIQKKIYIDNVITEGEYKRLLDQCRNNYRDKAIIMTLANTGLRVSELLSLKIDDVKKINVFVKGKGGKYREVFLSNQLKNILKEYIKEYRLNTDNTLLFTGYRGPLKRQAINQMLSKYAKKGHISKNKAHPHSLRHLFGKRLAESGVSLDLIQTYLGHENISTTAIYTKRTKEELERTLEYNFI</sequence>
<dbReference type="InterPro" id="IPR002104">
    <property type="entry name" value="Integrase_catalytic"/>
</dbReference>
<comment type="function">
    <text evidence="1">Site-specific tyrosine recombinase, which acts by catalyzing the cutting and rejoining of the recombining DNA molecules.</text>
</comment>
<evidence type="ECO:0000256" key="5">
    <source>
        <dbReference type="ARBA" id="ARBA00023172"/>
    </source>
</evidence>
<dbReference type="PROSITE" id="PS51900">
    <property type="entry name" value="CB"/>
    <property type="match status" value="1"/>
</dbReference>
<reference evidence="9 10" key="1">
    <citation type="submission" date="2019-10" db="EMBL/GenBank/DDBJ databases">
        <title>The Genome Sequence of Clostridium tarantellae Isolated from Fish Brain.</title>
        <authorList>
            <person name="Bano L."/>
            <person name="Kiel M."/>
            <person name="Sales G."/>
            <person name="Doxey A.C."/>
            <person name="Mansfield M.J."/>
            <person name="Schiavone M."/>
            <person name="Rossetto O."/>
            <person name="Pirazzini M."/>
            <person name="Dobrindt U."/>
            <person name="Montecucco C."/>
        </authorList>
    </citation>
    <scope>NUCLEOTIDE SEQUENCE [LARGE SCALE GENOMIC DNA]</scope>
    <source>
        <strain evidence="9 10">DSM 3997</strain>
    </source>
</reference>
<dbReference type="GO" id="GO:0006310">
    <property type="term" value="P:DNA recombination"/>
    <property type="evidence" value="ECO:0007669"/>
    <property type="project" value="UniProtKB-KW"/>
</dbReference>
<dbReference type="InterPro" id="IPR010998">
    <property type="entry name" value="Integrase_recombinase_N"/>
</dbReference>
<accession>A0A6I1ML57</accession>
<dbReference type="InterPro" id="IPR050090">
    <property type="entry name" value="Tyrosine_recombinase_XerCD"/>
</dbReference>
<evidence type="ECO:0000313" key="10">
    <source>
        <dbReference type="Proteomes" id="UP000430345"/>
    </source>
</evidence>
<feature type="domain" description="Core-binding (CB)" evidence="8">
    <location>
        <begin position="1"/>
        <end position="91"/>
    </location>
</feature>
<dbReference type="Pfam" id="PF00589">
    <property type="entry name" value="Phage_integrase"/>
    <property type="match status" value="1"/>
</dbReference>
<dbReference type="EMBL" id="WHJC01000024">
    <property type="protein sequence ID" value="MPQ42847.1"/>
    <property type="molecule type" value="Genomic_DNA"/>
</dbReference>
<evidence type="ECO:0000259" key="7">
    <source>
        <dbReference type="PROSITE" id="PS51898"/>
    </source>
</evidence>
<comment type="caution">
    <text evidence="9">The sequence shown here is derived from an EMBL/GenBank/DDBJ whole genome shotgun (WGS) entry which is preliminary data.</text>
</comment>
<evidence type="ECO:0000256" key="2">
    <source>
        <dbReference type="ARBA" id="ARBA00008857"/>
    </source>
</evidence>
<keyword evidence="4 6" id="KW-0238">DNA-binding</keyword>
<keyword evidence="3" id="KW-0229">DNA integration</keyword>
<dbReference type="PROSITE" id="PS51898">
    <property type="entry name" value="TYR_RECOMBINASE"/>
    <property type="match status" value="1"/>
</dbReference>
<gene>
    <name evidence="9" type="ORF">GBZ86_03645</name>
</gene>
<dbReference type="AlphaFoldDB" id="A0A6I1ML57"/>
<dbReference type="InterPro" id="IPR011010">
    <property type="entry name" value="DNA_brk_join_enz"/>
</dbReference>
<comment type="similarity">
    <text evidence="2">Belongs to the 'phage' integrase family.</text>
</comment>
<evidence type="ECO:0000313" key="9">
    <source>
        <dbReference type="EMBL" id="MPQ42847.1"/>
    </source>
</evidence>
<dbReference type="GO" id="GO:0015074">
    <property type="term" value="P:DNA integration"/>
    <property type="evidence" value="ECO:0007669"/>
    <property type="project" value="UniProtKB-KW"/>
</dbReference>
<evidence type="ECO:0000256" key="3">
    <source>
        <dbReference type="ARBA" id="ARBA00022908"/>
    </source>
</evidence>
<evidence type="ECO:0000256" key="4">
    <source>
        <dbReference type="ARBA" id="ARBA00023125"/>
    </source>
</evidence>
<name>A0A6I1ML57_9CLOT</name>
<feature type="domain" description="Tyr recombinase" evidence="7">
    <location>
        <begin position="106"/>
        <end position="279"/>
    </location>
</feature>
<dbReference type="InterPro" id="IPR013762">
    <property type="entry name" value="Integrase-like_cat_sf"/>
</dbReference>
<keyword evidence="5" id="KW-0233">DNA recombination</keyword>
<dbReference type="Proteomes" id="UP000430345">
    <property type="component" value="Unassembled WGS sequence"/>
</dbReference>
<evidence type="ECO:0000256" key="6">
    <source>
        <dbReference type="PROSITE-ProRule" id="PRU01248"/>
    </source>
</evidence>
<dbReference type="Gene3D" id="1.10.443.10">
    <property type="entry name" value="Intergrase catalytic core"/>
    <property type="match status" value="1"/>
</dbReference>
<dbReference type="SUPFAM" id="SSF56349">
    <property type="entry name" value="DNA breaking-rejoining enzymes"/>
    <property type="match status" value="1"/>
</dbReference>
<keyword evidence="10" id="KW-1185">Reference proteome</keyword>
<dbReference type="GO" id="GO:0003677">
    <property type="term" value="F:DNA binding"/>
    <property type="evidence" value="ECO:0007669"/>
    <property type="project" value="UniProtKB-UniRule"/>
</dbReference>
<evidence type="ECO:0000256" key="1">
    <source>
        <dbReference type="ARBA" id="ARBA00003283"/>
    </source>
</evidence>
<organism evidence="9 10">
    <name type="scientific">Clostridium tarantellae</name>
    <dbReference type="NCBI Taxonomy" id="39493"/>
    <lineage>
        <taxon>Bacteria</taxon>
        <taxon>Bacillati</taxon>
        <taxon>Bacillota</taxon>
        <taxon>Clostridia</taxon>
        <taxon>Eubacteriales</taxon>
        <taxon>Clostridiaceae</taxon>
        <taxon>Clostridium</taxon>
    </lineage>
</organism>
<dbReference type="Gene3D" id="1.10.150.130">
    <property type="match status" value="1"/>
</dbReference>
<dbReference type="PANTHER" id="PTHR30349:SF41">
    <property type="entry name" value="INTEGRASE_RECOMBINASE PROTEIN MJ0367-RELATED"/>
    <property type="match status" value="1"/>
</dbReference>
<dbReference type="PANTHER" id="PTHR30349">
    <property type="entry name" value="PHAGE INTEGRASE-RELATED"/>
    <property type="match status" value="1"/>
</dbReference>
<dbReference type="InterPro" id="IPR044068">
    <property type="entry name" value="CB"/>
</dbReference>
<protein>
    <submittedName>
        <fullName evidence="9">Tyrosine-type recombinase/integrase</fullName>
    </submittedName>
</protein>
<proteinExistence type="inferred from homology"/>
<dbReference type="InterPro" id="IPR004107">
    <property type="entry name" value="Integrase_SAM-like_N"/>
</dbReference>
<dbReference type="Pfam" id="PF02899">
    <property type="entry name" value="Phage_int_SAM_1"/>
    <property type="match status" value="1"/>
</dbReference>
<evidence type="ECO:0000259" key="8">
    <source>
        <dbReference type="PROSITE" id="PS51900"/>
    </source>
</evidence>